<evidence type="ECO:0000313" key="4">
    <source>
        <dbReference type="Proteomes" id="UP001258994"/>
    </source>
</evidence>
<dbReference type="InterPro" id="IPR022445">
    <property type="entry name" value="Sortase_proteobact_type"/>
</dbReference>
<evidence type="ECO:0000256" key="2">
    <source>
        <dbReference type="SAM" id="Phobius"/>
    </source>
</evidence>
<dbReference type="CDD" id="cd05828">
    <property type="entry name" value="Sortase_D_1"/>
    <property type="match status" value="1"/>
</dbReference>
<keyword evidence="2" id="KW-0472">Membrane</keyword>
<keyword evidence="2" id="KW-0812">Transmembrane</keyword>
<dbReference type="EC" id="3.4.22.-" evidence="3"/>
<name>A0ABY9TRX3_9GAMM</name>
<dbReference type="SUPFAM" id="SSF63817">
    <property type="entry name" value="Sortase"/>
    <property type="match status" value="1"/>
</dbReference>
<dbReference type="NCBIfam" id="TIGR01076">
    <property type="entry name" value="sortase_fam"/>
    <property type="match status" value="1"/>
</dbReference>
<dbReference type="InterPro" id="IPR005754">
    <property type="entry name" value="Sortase"/>
</dbReference>
<dbReference type="Proteomes" id="UP001258994">
    <property type="component" value="Chromosome"/>
</dbReference>
<dbReference type="Pfam" id="PF04203">
    <property type="entry name" value="Sortase"/>
    <property type="match status" value="1"/>
</dbReference>
<keyword evidence="2" id="KW-1133">Transmembrane helix</keyword>
<gene>
    <name evidence="3" type="ORF">RGQ13_15670</name>
</gene>
<dbReference type="EMBL" id="CP134145">
    <property type="protein sequence ID" value="WNC71549.1"/>
    <property type="molecule type" value="Genomic_DNA"/>
</dbReference>
<dbReference type="NCBIfam" id="TIGR03784">
    <property type="entry name" value="marine_sortase"/>
    <property type="match status" value="1"/>
</dbReference>
<sequence length="251" mass="28163">MSNIKFIPVTDLSKLKSIASDQTLFEAKKTENQVEKDQKNLLKLLKTIFVIIALACIVSASYIHIKAYFAQYLLSQAWQQSSADNVEKPWPWFDSHPVAKINFPTLGNEQIVLAGDSGQALAFGPGLSHLSVQPGEEGTLVISGHRDTHFSLLQYLNPTEEVILESISGEQHSYKIHKISVVDIDEVDILQTEYERLLLVTCFPFDSDAANTPLRYIIEALPVEDMPQSTLIAKQGARLMKKYRQNISLTF</sequence>
<evidence type="ECO:0000313" key="3">
    <source>
        <dbReference type="EMBL" id="WNC71549.1"/>
    </source>
</evidence>
<dbReference type="InterPro" id="IPR041999">
    <property type="entry name" value="Sortase_D_1"/>
</dbReference>
<dbReference type="Gene3D" id="2.40.260.10">
    <property type="entry name" value="Sortase"/>
    <property type="match status" value="1"/>
</dbReference>
<dbReference type="GO" id="GO:0016787">
    <property type="term" value="F:hydrolase activity"/>
    <property type="evidence" value="ECO:0007669"/>
    <property type="project" value="UniProtKB-KW"/>
</dbReference>
<proteinExistence type="predicted"/>
<dbReference type="InterPro" id="IPR023365">
    <property type="entry name" value="Sortase_dom-sf"/>
</dbReference>
<accession>A0ABY9TRX3</accession>
<dbReference type="RefSeq" id="WP_348390683.1">
    <property type="nucleotide sequence ID" value="NZ_CP134145.1"/>
</dbReference>
<keyword evidence="4" id="KW-1185">Reference proteome</keyword>
<evidence type="ECO:0000256" key="1">
    <source>
        <dbReference type="ARBA" id="ARBA00022801"/>
    </source>
</evidence>
<organism evidence="3 4">
    <name type="scientific">Thalassotalea psychrophila</name>
    <dbReference type="NCBI Taxonomy" id="3065647"/>
    <lineage>
        <taxon>Bacteria</taxon>
        <taxon>Pseudomonadati</taxon>
        <taxon>Pseudomonadota</taxon>
        <taxon>Gammaproteobacteria</taxon>
        <taxon>Alteromonadales</taxon>
        <taxon>Colwelliaceae</taxon>
        <taxon>Thalassotalea</taxon>
    </lineage>
</organism>
<feature type="transmembrane region" description="Helical" evidence="2">
    <location>
        <begin position="44"/>
        <end position="65"/>
    </location>
</feature>
<protein>
    <submittedName>
        <fullName evidence="3">Class GN sortase</fullName>
        <ecNumber evidence="3">3.4.22.-</ecNumber>
    </submittedName>
</protein>
<keyword evidence="1 3" id="KW-0378">Hydrolase</keyword>
<reference evidence="4" key="1">
    <citation type="submission" date="2023-09" db="EMBL/GenBank/DDBJ databases">
        <authorList>
            <person name="Li S."/>
            <person name="Li X."/>
            <person name="Zhang C."/>
            <person name="Zhao Z."/>
        </authorList>
    </citation>
    <scope>NUCLEOTIDE SEQUENCE [LARGE SCALE GENOMIC DNA]</scope>
    <source>
        <strain evidence="4">SQ149</strain>
    </source>
</reference>